<dbReference type="PROSITE" id="PS51257">
    <property type="entry name" value="PROKAR_LIPOPROTEIN"/>
    <property type="match status" value="1"/>
</dbReference>
<keyword evidence="3" id="KW-0732">Signal</keyword>
<protein>
    <submittedName>
        <fullName evidence="5">Peptidoglycan DD-metalloendopeptidase family protein</fullName>
    </submittedName>
</protein>
<evidence type="ECO:0000259" key="4">
    <source>
        <dbReference type="PROSITE" id="PS51782"/>
    </source>
</evidence>
<evidence type="ECO:0000256" key="3">
    <source>
        <dbReference type="SAM" id="SignalP"/>
    </source>
</evidence>
<dbReference type="SMART" id="SM00257">
    <property type="entry name" value="LysM"/>
    <property type="match status" value="1"/>
</dbReference>
<feature type="compositionally biased region" description="Low complexity" evidence="2">
    <location>
        <begin position="124"/>
        <end position="137"/>
    </location>
</feature>
<reference evidence="5 6" key="1">
    <citation type="submission" date="2019-07" db="EMBL/GenBank/DDBJ databases">
        <title>The pathways for chlorine oxyanion respiration interact through the shared metabolite chlorate.</title>
        <authorList>
            <person name="Barnum T.P."/>
            <person name="Cheng Y."/>
            <person name="Hill K.A."/>
            <person name="Lucas L.N."/>
            <person name="Carlson H.K."/>
            <person name="Coates J.D."/>
        </authorList>
    </citation>
    <scope>NUCLEOTIDE SEQUENCE [LARGE SCALE GENOMIC DNA]</scope>
    <source>
        <strain evidence="5 6">SFB-1</strain>
    </source>
</reference>
<dbReference type="InterPro" id="IPR018392">
    <property type="entry name" value="LysM"/>
</dbReference>
<dbReference type="Gene3D" id="2.70.70.10">
    <property type="entry name" value="Glucose Permease (Domain IIA)"/>
    <property type="match status" value="1"/>
</dbReference>
<dbReference type="Gene3D" id="3.10.350.10">
    <property type="entry name" value="LysM domain"/>
    <property type="match status" value="1"/>
</dbReference>
<name>A0A557SQ64_9RHOO</name>
<dbReference type="AlphaFoldDB" id="A0A557SQ64"/>
<dbReference type="InterPro" id="IPR050570">
    <property type="entry name" value="Cell_wall_metabolism_enzyme"/>
</dbReference>
<accession>A0A557SQ64</accession>
<dbReference type="Pfam" id="PF01476">
    <property type="entry name" value="LysM"/>
    <property type="match status" value="1"/>
</dbReference>
<dbReference type="GO" id="GO:0032153">
    <property type="term" value="C:cell division site"/>
    <property type="evidence" value="ECO:0007669"/>
    <property type="project" value="TreeGrafter"/>
</dbReference>
<evidence type="ECO:0000256" key="1">
    <source>
        <dbReference type="ARBA" id="ARBA00038420"/>
    </source>
</evidence>
<sequence>MTTMRSLFRLTLSVLVLSLTGCAANLSAPVSDRNMPVETTGELPAAEAGTSALPPQPTTYVVQPGDTLNRIAQKFGYTFKELAEWNQMADPNQISVGQTVRVAPPDGVTVTPISIGQPSIGTMPASSPSAPAPATTTGGVKNGPLAIVEPYSDAAWARIRQTPSATPASKPEAAPSAPAPGVSTPPPAAAGSSEWLWPASGKVVSTFSNGETKGIDIAGKLGDPVRASSGGRVVYAGAGLRGYGKLVIIKHDADYLSAYAHNKNLLVKEGQSVTQGQTIAELGQTDADRPKLHFEIRRRGKPVDPLTYLPKR</sequence>
<feature type="region of interest" description="Disordered" evidence="2">
    <location>
        <begin position="122"/>
        <end position="144"/>
    </location>
</feature>
<dbReference type="CDD" id="cd12797">
    <property type="entry name" value="M23_peptidase"/>
    <property type="match status" value="1"/>
</dbReference>
<gene>
    <name evidence="5" type="ORF">FHP89_02045</name>
</gene>
<dbReference type="InterPro" id="IPR016047">
    <property type="entry name" value="M23ase_b-sheet_dom"/>
</dbReference>
<dbReference type="SUPFAM" id="SSF51261">
    <property type="entry name" value="Duplicated hybrid motif"/>
    <property type="match status" value="1"/>
</dbReference>
<organism evidence="5 6">
    <name type="scientific">Denitromonas halophila</name>
    <dbReference type="NCBI Taxonomy" id="1629404"/>
    <lineage>
        <taxon>Bacteria</taxon>
        <taxon>Pseudomonadati</taxon>
        <taxon>Pseudomonadota</taxon>
        <taxon>Betaproteobacteria</taxon>
        <taxon>Rhodocyclales</taxon>
        <taxon>Zoogloeaceae</taxon>
        <taxon>Denitromonas</taxon>
    </lineage>
</organism>
<dbReference type="InterPro" id="IPR036779">
    <property type="entry name" value="LysM_dom_sf"/>
</dbReference>
<dbReference type="PANTHER" id="PTHR21666">
    <property type="entry name" value="PEPTIDASE-RELATED"/>
    <property type="match status" value="1"/>
</dbReference>
<dbReference type="GO" id="GO:0004222">
    <property type="term" value="F:metalloendopeptidase activity"/>
    <property type="evidence" value="ECO:0007669"/>
    <property type="project" value="TreeGrafter"/>
</dbReference>
<evidence type="ECO:0000313" key="5">
    <source>
        <dbReference type="EMBL" id="TVO79553.1"/>
    </source>
</evidence>
<dbReference type="PROSITE" id="PS51782">
    <property type="entry name" value="LYSM"/>
    <property type="match status" value="1"/>
</dbReference>
<dbReference type="Proteomes" id="UP000318349">
    <property type="component" value="Unassembled WGS sequence"/>
</dbReference>
<dbReference type="PANTHER" id="PTHR21666:SF263">
    <property type="entry name" value="MUREIN HYDROLASE ACTIVATOR NLPD"/>
    <property type="match status" value="1"/>
</dbReference>
<comment type="similarity">
    <text evidence="1">Belongs to the E.coli NlpD/Haemophilus LppB family.</text>
</comment>
<dbReference type="Pfam" id="PF01551">
    <property type="entry name" value="Peptidase_M23"/>
    <property type="match status" value="1"/>
</dbReference>
<evidence type="ECO:0000313" key="6">
    <source>
        <dbReference type="Proteomes" id="UP000318349"/>
    </source>
</evidence>
<proteinExistence type="inferred from homology"/>
<comment type="caution">
    <text evidence="5">The sequence shown here is derived from an EMBL/GenBank/DDBJ whole genome shotgun (WGS) entry which is preliminary data.</text>
</comment>
<feature type="domain" description="LysM" evidence="4">
    <location>
        <begin position="58"/>
        <end position="102"/>
    </location>
</feature>
<dbReference type="EMBL" id="VMNI01000002">
    <property type="protein sequence ID" value="TVO79553.1"/>
    <property type="molecule type" value="Genomic_DNA"/>
</dbReference>
<feature type="signal peptide" evidence="3">
    <location>
        <begin position="1"/>
        <end position="23"/>
    </location>
</feature>
<dbReference type="CDD" id="cd00118">
    <property type="entry name" value="LysM"/>
    <property type="match status" value="1"/>
</dbReference>
<feature type="region of interest" description="Disordered" evidence="2">
    <location>
        <begin position="161"/>
        <end position="191"/>
    </location>
</feature>
<feature type="compositionally biased region" description="Low complexity" evidence="2">
    <location>
        <begin position="163"/>
        <end position="182"/>
    </location>
</feature>
<feature type="chain" id="PRO_5022241438" evidence="3">
    <location>
        <begin position="24"/>
        <end position="312"/>
    </location>
</feature>
<dbReference type="InterPro" id="IPR011055">
    <property type="entry name" value="Dup_hybrid_motif"/>
</dbReference>
<evidence type="ECO:0000256" key="2">
    <source>
        <dbReference type="SAM" id="MobiDB-lite"/>
    </source>
</evidence>
<dbReference type="GO" id="GO:0009279">
    <property type="term" value="C:cell outer membrane"/>
    <property type="evidence" value="ECO:0007669"/>
    <property type="project" value="TreeGrafter"/>
</dbReference>